<evidence type="ECO:0000313" key="1">
    <source>
        <dbReference type="EMBL" id="CAD8864256.1"/>
    </source>
</evidence>
<reference evidence="1" key="1">
    <citation type="submission" date="2021-01" db="EMBL/GenBank/DDBJ databases">
        <authorList>
            <person name="Corre E."/>
            <person name="Pelletier E."/>
            <person name="Niang G."/>
            <person name="Scheremetjew M."/>
            <person name="Finn R."/>
            <person name="Kale V."/>
            <person name="Holt S."/>
            <person name="Cochrane G."/>
            <person name="Meng A."/>
            <person name="Brown T."/>
            <person name="Cohen L."/>
        </authorList>
    </citation>
    <scope>NUCLEOTIDE SEQUENCE</scope>
</reference>
<accession>A0A7S1FGE5</accession>
<sequence>MSVFAEAPVQLWDTVFVDLESSDAESDGKTRPTECMSCTDMDAQEFDIWERERRGFCDLLWETEHTWLPRDLQVVERKLAWLGIESSRDLQRAMAEPTSTLNEELKRVSMAPFKKKTLAALQRSVMVCVDSASQLGSATLPTDERDETSSRESRSDERNLCDVIWKTRPTWSTNDFVAAHRKLADVGICSLSDLEKSLGDLNRQLRESGHKTFSSETLEAWRLHIDQSHGRLDIDASLNHPVCQAQSGLGSMLWQLRGSLGWTTSDVIAVERKLNYIGICDIDSFTVALGQDINVDLRVAGFKTFSGRALAEMRQHLGVPVVEKFNANRALQQTR</sequence>
<proteinExistence type="predicted"/>
<gene>
    <name evidence="1" type="ORF">NSCI0253_LOCUS38611</name>
</gene>
<protein>
    <submittedName>
        <fullName evidence="1">Uncharacterized protein</fullName>
    </submittedName>
</protein>
<dbReference type="EMBL" id="HBFQ01054298">
    <property type="protein sequence ID" value="CAD8864256.1"/>
    <property type="molecule type" value="Transcribed_RNA"/>
</dbReference>
<organism evidence="1">
    <name type="scientific">Noctiluca scintillans</name>
    <name type="common">Sea sparkle</name>
    <name type="synonym">Red tide dinoflagellate</name>
    <dbReference type="NCBI Taxonomy" id="2966"/>
    <lineage>
        <taxon>Eukaryota</taxon>
        <taxon>Sar</taxon>
        <taxon>Alveolata</taxon>
        <taxon>Dinophyceae</taxon>
        <taxon>Noctilucales</taxon>
        <taxon>Noctilucaceae</taxon>
        <taxon>Noctiluca</taxon>
    </lineage>
</organism>
<name>A0A7S1FGE5_NOCSC</name>
<dbReference type="AlphaFoldDB" id="A0A7S1FGE5"/>